<feature type="region of interest" description="Disordered" evidence="1">
    <location>
        <begin position="51"/>
        <end position="74"/>
    </location>
</feature>
<name>A0A8J5RTE2_ZIZPA</name>
<accession>A0A8J5RTE2</accession>
<proteinExistence type="predicted"/>
<organism evidence="2 3">
    <name type="scientific">Zizania palustris</name>
    <name type="common">Northern wild rice</name>
    <dbReference type="NCBI Taxonomy" id="103762"/>
    <lineage>
        <taxon>Eukaryota</taxon>
        <taxon>Viridiplantae</taxon>
        <taxon>Streptophyta</taxon>
        <taxon>Embryophyta</taxon>
        <taxon>Tracheophyta</taxon>
        <taxon>Spermatophyta</taxon>
        <taxon>Magnoliopsida</taxon>
        <taxon>Liliopsida</taxon>
        <taxon>Poales</taxon>
        <taxon>Poaceae</taxon>
        <taxon>BOP clade</taxon>
        <taxon>Oryzoideae</taxon>
        <taxon>Oryzeae</taxon>
        <taxon>Zizaniinae</taxon>
        <taxon>Zizania</taxon>
    </lineage>
</organism>
<keyword evidence="3" id="KW-1185">Reference proteome</keyword>
<dbReference type="AlphaFoldDB" id="A0A8J5RTE2"/>
<evidence type="ECO:0000313" key="2">
    <source>
        <dbReference type="EMBL" id="KAG8053099.1"/>
    </source>
</evidence>
<evidence type="ECO:0000256" key="1">
    <source>
        <dbReference type="SAM" id="MobiDB-lite"/>
    </source>
</evidence>
<reference evidence="2" key="1">
    <citation type="journal article" date="2021" name="bioRxiv">
        <title>Whole Genome Assembly and Annotation of Northern Wild Rice, Zizania palustris L., Supports a Whole Genome Duplication in the Zizania Genus.</title>
        <authorList>
            <person name="Haas M."/>
            <person name="Kono T."/>
            <person name="Macchietto M."/>
            <person name="Millas R."/>
            <person name="McGilp L."/>
            <person name="Shao M."/>
            <person name="Duquette J."/>
            <person name="Hirsch C.N."/>
            <person name="Kimball J."/>
        </authorList>
    </citation>
    <scope>NUCLEOTIDE SEQUENCE</scope>
    <source>
        <tissue evidence="2">Fresh leaf tissue</tissue>
    </source>
</reference>
<sequence>MRDLSDVVLSARTGGETVHLVASRVVAGPRAHRAGRFFGSLFSSSARDPAAAAEVPVRPGDDKIGEGEKKRHQERKALFRARRTLPRLLRYLGRRSGLLLHHK</sequence>
<dbReference type="EMBL" id="JAAALK010000288">
    <property type="protein sequence ID" value="KAG8053099.1"/>
    <property type="molecule type" value="Genomic_DNA"/>
</dbReference>
<comment type="caution">
    <text evidence="2">The sequence shown here is derived from an EMBL/GenBank/DDBJ whole genome shotgun (WGS) entry which is preliminary data.</text>
</comment>
<reference evidence="2" key="2">
    <citation type="submission" date="2021-02" db="EMBL/GenBank/DDBJ databases">
        <authorList>
            <person name="Kimball J.A."/>
            <person name="Haas M.W."/>
            <person name="Macchietto M."/>
            <person name="Kono T."/>
            <person name="Duquette J."/>
            <person name="Shao M."/>
        </authorList>
    </citation>
    <scope>NUCLEOTIDE SEQUENCE</scope>
    <source>
        <tissue evidence="2">Fresh leaf tissue</tissue>
    </source>
</reference>
<feature type="compositionally biased region" description="Basic and acidic residues" evidence="1">
    <location>
        <begin position="59"/>
        <end position="74"/>
    </location>
</feature>
<evidence type="ECO:0000313" key="3">
    <source>
        <dbReference type="Proteomes" id="UP000729402"/>
    </source>
</evidence>
<gene>
    <name evidence="2" type="ORF">GUJ93_ZPchr0001g32809</name>
</gene>
<dbReference type="Proteomes" id="UP000729402">
    <property type="component" value="Unassembled WGS sequence"/>
</dbReference>
<protein>
    <submittedName>
        <fullName evidence="2">Uncharacterized protein</fullName>
    </submittedName>
</protein>